<proteinExistence type="predicted"/>
<dbReference type="Proteomes" id="UP001374579">
    <property type="component" value="Unassembled WGS sequence"/>
</dbReference>
<gene>
    <name evidence="2" type="ORF">V1264_022487</name>
</gene>
<keyword evidence="3" id="KW-1185">Reference proteome</keyword>
<name>A0AAN9AKL9_9CAEN</name>
<feature type="compositionally biased region" description="Low complexity" evidence="1">
    <location>
        <begin position="208"/>
        <end position="222"/>
    </location>
</feature>
<evidence type="ECO:0000313" key="2">
    <source>
        <dbReference type="EMBL" id="KAK7088581.1"/>
    </source>
</evidence>
<dbReference type="EMBL" id="JBAMIC010004070">
    <property type="protein sequence ID" value="KAK7088581.1"/>
    <property type="molecule type" value="Genomic_DNA"/>
</dbReference>
<protein>
    <submittedName>
        <fullName evidence="2">Uncharacterized protein</fullName>
    </submittedName>
</protein>
<sequence>MKRLNRESRTQLVGNFVDQVLPYPNWYENPHAGNVTQAAHGFPAESSESEMDVTHDTHGPLVPRQRQQRTKPMVVNVSNQQNVMGSQRANQQGFGQLGHQRPFTGQTCGAGARPKQINKPPHQTQSDPCIEQNAPNGSTSNLNTQRQRLVNRGTQGMDNRQRHQKKPSRSKNSKPAHDESGETVEEAFAELPGGNDVTSDDYSDLGIMNISHSTSMSSSENASDMEES</sequence>
<comment type="caution">
    <text evidence="2">The sequence shown here is derived from an EMBL/GenBank/DDBJ whole genome shotgun (WGS) entry which is preliminary data.</text>
</comment>
<evidence type="ECO:0000256" key="1">
    <source>
        <dbReference type="SAM" id="MobiDB-lite"/>
    </source>
</evidence>
<feature type="region of interest" description="Disordered" evidence="1">
    <location>
        <begin position="43"/>
        <end position="71"/>
    </location>
</feature>
<feature type="compositionally biased region" description="Polar residues" evidence="1">
    <location>
        <begin position="121"/>
        <end position="158"/>
    </location>
</feature>
<feature type="region of interest" description="Disordered" evidence="1">
    <location>
        <begin position="93"/>
        <end position="228"/>
    </location>
</feature>
<reference evidence="2 3" key="1">
    <citation type="submission" date="2024-02" db="EMBL/GenBank/DDBJ databases">
        <title>Chromosome-scale genome assembly of the rough periwinkle Littorina saxatilis.</title>
        <authorList>
            <person name="De Jode A."/>
            <person name="Faria R."/>
            <person name="Formenti G."/>
            <person name="Sims Y."/>
            <person name="Smith T.P."/>
            <person name="Tracey A."/>
            <person name="Wood J.M.D."/>
            <person name="Zagrodzka Z.B."/>
            <person name="Johannesson K."/>
            <person name="Butlin R.K."/>
            <person name="Leder E.H."/>
        </authorList>
    </citation>
    <scope>NUCLEOTIDE SEQUENCE [LARGE SCALE GENOMIC DNA]</scope>
    <source>
        <strain evidence="2">Snail1</strain>
        <tissue evidence="2">Muscle</tissue>
    </source>
</reference>
<feature type="compositionally biased region" description="Basic residues" evidence="1">
    <location>
        <begin position="162"/>
        <end position="174"/>
    </location>
</feature>
<accession>A0AAN9AKL9</accession>
<organism evidence="2 3">
    <name type="scientific">Littorina saxatilis</name>
    <dbReference type="NCBI Taxonomy" id="31220"/>
    <lineage>
        <taxon>Eukaryota</taxon>
        <taxon>Metazoa</taxon>
        <taxon>Spiralia</taxon>
        <taxon>Lophotrochozoa</taxon>
        <taxon>Mollusca</taxon>
        <taxon>Gastropoda</taxon>
        <taxon>Caenogastropoda</taxon>
        <taxon>Littorinimorpha</taxon>
        <taxon>Littorinoidea</taxon>
        <taxon>Littorinidae</taxon>
        <taxon>Littorina</taxon>
    </lineage>
</organism>
<dbReference type="AlphaFoldDB" id="A0AAN9AKL9"/>
<evidence type="ECO:0000313" key="3">
    <source>
        <dbReference type="Proteomes" id="UP001374579"/>
    </source>
</evidence>